<accession>B2VW30</accession>
<comment type="subcellular location">
    <subcellularLocation>
        <location evidence="1">Membrane</location>
        <topology evidence="1">Multi-pass membrane protein</topology>
    </subcellularLocation>
</comment>
<keyword evidence="3 6" id="KW-1133">Transmembrane helix</keyword>
<dbReference type="GO" id="GO:0016020">
    <property type="term" value="C:membrane"/>
    <property type="evidence" value="ECO:0007669"/>
    <property type="project" value="UniProtKB-SubCell"/>
</dbReference>
<proteinExistence type="inferred from homology"/>
<evidence type="ECO:0000256" key="4">
    <source>
        <dbReference type="ARBA" id="ARBA00023136"/>
    </source>
</evidence>
<comment type="similarity">
    <text evidence="5">Belongs to the SAT4 family.</text>
</comment>
<feature type="transmembrane region" description="Helical" evidence="6">
    <location>
        <begin position="160"/>
        <end position="180"/>
    </location>
</feature>
<dbReference type="AlphaFoldDB" id="B2VW30"/>
<evidence type="ECO:0000259" key="7">
    <source>
        <dbReference type="Pfam" id="PF20684"/>
    </source>
</evidence>
<keyword evidence="4 6" id="KW-0472">Membrane</keyword>
<evidence type="ECO:0000313" key="9">
    <source>
        <dbReference type="Proteomes" id="UP000001471"/>
    </source>
</evidence>
<evidence type="ECO:0000256" key="1">
    <source>
        <dbReference type="ARBA" id="ARBA00004141"/>
    </source>
</evidence>
<feature type="transmembrane region" description="Helical" evidence="6">
    <location>
        <begin position="28"/>
        <end position="46"/>
    </location>
</feature>
<dbReference type="InterPro" id="IPR052337">
    <property type="entry name" value="SAT4-like"/>
</dbReference>
<feature type="transmembrane region" description="Helical" evidence="6">
    <location>
        <begin position="121"/>
        <end position="140"/>
    </location>
</feature>
<gene>
    <name evidence="8" type="ORF">PTRG_01392</name>
</gene>
<dbReference type="OrthoDB" id="444631at2759"/>
<reference evidence="9" key="1">
    <citation type="journal article" date="2013" name="G3 (Bethesda)">
        <title>Comparative genomics of a plant-pathogenic fungus, Pyrenophora tritici-repentis, reveals transduplication and the impact of repeat elements on pathogenicity and population divergence.</title>
        <authorList>
            <person name="Manning V.A."/>
            <person name="Pandelova I."/>
            <person name="Dhillon B."/>
            <person name="Wilhelm L.J."/>
            <person name="Goodwin S.B."/>
            <person name="Berlin A.M."/>
            <person name="Figueroa M."/>
            <person name="Freitag M."/>
            <person name="Hane J.K."/>
            <person name="Henrissat B."/>
            <person name="Holman W.H."/>
            <person name="Kodira C.D."/>
            <person name="Martin J."/>
            <person name="Oliver R.P."/>
            <person name="Robbertse B."/>
            <person name="Schackwitz W."/>
            <person name="Schwartz D.C."/>
            <person name="Spatafora J.W."/>
            <person name="Turgeon B.G."/>
            <person name="Yandava C."/>
            <person name="Young S."/>
            <person name="Zhou S."/>
            <person name="Zeng Q."/>
            <person name="Grigoriev I.V."/>
            <person name="Ma L.-J."/>
            <person name="Ciuffetti L.M."/>
        </authorList>
    </citation>
    <scope>NUCLEOTIDE SEQUENCE [LARGE SCALE GENOMIC DNA]</scope>
    <source>
        <strain evidence="9">Pt-1C-BFP</strain>
    </source>
</reference>
<dbReference type="HOGENOM" id="CLU_1354391_0_0_1"/>
<feature type="domain" description="Rhodopsin" evidence="7">
    <location>
        <begin position="99"/>
        <end position="181"/>
    </location>
</feature>
<dbReference type="Pfam" id="PF20684">
    <property type="entry name" value="Fung_rhodopsin"/>
    <property type="match status" value="1"/>
</dbReference>
<keyword evidence="2 6" id="KW-0812">Transmembrane</keyword>
<dbReference type="PANTHER" id="PTHR33048">
    <property type="entry name" value="PTH11-LIKE INTEGRAL MEMBRANE PROTEIN (AFU_ORTHOLOGUE AFUA_5G11245)"/>
    <property type="match status" value="1"/>
</dbReference>
<dbReference type="STRING" id="426418.B2VW30"/>
<evidence type="ECO:0000256" key="3">
    <source>
        <dbReference type="ARBA" id="ARBA00022989"/>
    </source>
</evidence>
<dbReference type="Proteomes" id="UP000001471">
    <property type="component" value="Unassembled WGS sequence"/>
</dbReference>
<dbReference type="InParanoid" id="B2VW30"/>
<sequence>MTTDELSDVAWDKTKVPATMGRGHLDRVNSFMLALTSIVFLARVATRITKHKKFELQDFFCCLSYVCYVAMVVMYFNENGPLYRAESVQRGEIAPYPDILMFLPFRMTWNLRLPRSQKFGIFVLFGSGWICILFATLRVVQVSVKDGVPMIPDPKWLEMWTVIETSMAVMIGCAPAFNALRSRRNNNRVRKPVISLEMQSSEGRSTEQLKHKEELVFITTHENVEIADLTTRPELV</sequence>
<protein>
    <recommendedName>
        <fullName evidence="7">Rhodopsin domain-containing protein</fullName>
    </recommendedName>
</protein>
<evidence type="ECO:0000256" key="2">
    <source>
        <dbReference type="ARBA" id="ARBA00022692"/>
    </source>
</evidence>
<evidence type="ECO:0000313" key="8">
    <source>
        <dbReference type="EMBL" id="EDU40830.1"/>
    </source>
</evidence>
<dbReference type="OMA" id="ETSMAVM"/>
<dbReference type="EMBL" id="DS231615">
    <property type="protein sequence ID" value="EDU40830.1"/>
    <property type="molecule type" value="Genomic_DNA"/>
</dbReference>
<evidence type="ECO:0000256" key="5">
    <source>
        <dbReference type="ARBA" id="ARBA00038359"/>
    </source>
</evidence>
<evidence type="ECO:0000256" key="6">
    <source>
        <dbReference type="SAM" id="Phobius"/>
    </source>
</evidence>
<name>B2VW30_PYRTR</name>
<dbReference type="InterPro" id="IPR049326">
    <property type="entry name" value="Rhodopsin_dom_fungi"/>
</dbReference>
<organism evidence="8 9">
    <name type="scientific">Pyrenophora tritici-repentis (strain Pt-1C-BFP)</name>
    <name type="common">Wheat tan spot fungus</name>
    <name type="synonym">Drechslera tritici-repentis</name>
    <dbReference type="NCBI Taxonomy" id="426418"/>
    <lineage>
        <taxon>Eukaryota</taxon>
        <taxon>Fungi</taxon>
        <taxon>Dikarya</taxon>
        <taxon>Ascomycota</taxon>
        <taxon>Pezizomycotina</taxon>
        <taxon>Dothideomycetes</taxon>
        <taxon>Pleosporomycetidae</taxon>
        <taxon>Pleosporales</taxon>
        <taxon>Pleosporineae</taxon>
        <taxon>Pleosporaceae</taxon>
        <taxon>Pyrenophora</taxon>
    </lineage>
</organism>
<dbReference type="PANTHER" id="PTHR33048:SF146">
    <property type="entry name" value="INTEGRAL MEMBRANE PROTEIN"/>
    <property type="match status" value="1"/>
</dbReference>